<evidence type="ECO:0000256" key="1">
    <source>
        <dbReference type="SAM" id="MobiDB-lite"/>
    </source>
</evidence>
<feature type="region of interest" description="Disordered" evidence="1">
    <location>
        <begin position="821"/>
        <end position="882"/>
    </location>
</feature>
<feature type="compositionally biased region" description="Basic and acidic residues" evidence="1">
    <location>
        <begin position="930"/>
        <end position="962"/>
    </location>
</feature>
<keyword evidence="2" id="KW-0472">Membrane</keyword>
<dbReference type="InterPro" id="IPR027417">
    <property type="entry name" value="P-loop_NTPase"/>
</dbReference>
<protein>
    <recommendedName>
        <fullName evidence="4">Helicase HerA central domain-containing protein</fullName>
    </recommendedName>
</protein>
<feature type="region of interest" description="Disordered" evidence="1">
    <location>
        <begin position="894"/>
        <end position="962"/>
    </location>
</feature>
<evidence type="ECO:0000313" key="3">
    <source>
        <dbReference type="EMBL" id="BBH92282.1"/>
    </source>
</evidence>
<reference evidence="3" key="1">
    <citation type="submission" date="2018-12" db="EMBL/GenBank/DDBJ databases">
        <title>Novel natural products biosynthetic potential of the class Ktedonobacteria.</title>
        <authorList>
            <person name="Zheng Y."/>
            <person name="Saitou A."/>
            <person name="Wang C.M."/>
            <person name="Toyoda A."/>
            <person name="Minakuchi Y."/>
            <person name="Sekiguchi Y."/>
            <person name="Ueda K."/>
            <person name="Takano H."/>
            <person name="Sakai Y."/>
            <person name="Yokota A."/>
            <person name="Yabe S."/>
        </authorList>
    </citation>
    <scope>NUCLEOTIDE SEQUENCE</scope>
    <source>
        <strain evidence="3">A3-2</strain>
    </source>
</reference>
<feature type="transmembrane region" description="Helical" evidence="2">
    <location>
        <begin position="184"/>
        <end position="201"/>
    </location>
</feature>
<sequence>MALAWLVPSDDPGGQRQAQAIENWLQACASDLPFALELVGTSQAQGFLLRSCEREQLQLLCRQLEALVPQVEVRWLSAMHDPLRLRPGEQALIGRFSLLAPSYLPIKTFSGKLLTEGADPLPGLLAAMATVGPSQRVIAQVVLARAPDEWVSADLRKTVEHALQAERERYAQQALQDEAEGARVLALVGAAVLMLLASHWWQTHAWLPLLSLGLLGLMAGIGWLWWRLMRASPALYDQHAVAEKLARVGFYAQVRVIVIGPATASRTALTRVLHAMEAAYRQFTQPSSNGFALHRVQHIQAQDRHARQLPDVEAAFPYASLFRRMLHGGARSPWILNALEVAGLFHLPQPGTDLPLVRRSTHKALLLSPALAQQLLRHHRPFPPALLGYSTQRGYRIPVALPAEGVLSHTFVVGKSRSGKSVLMQLIARAILHSSPSPSSPSLVLLDPHRDLVEQLLDQIPPARQQDVLLLDLMDTSYPVAINPLDVSLGLSPDELVANLMSCFERIWAPQWGPRMAYFLTAALRLLATLNASLVQQGQAEEQYTLLDINPLLQDRSFAIQLLAQLNLSQPQQQELVQFWQTSYWSLHPSFRNEICMPIVSKIGMFREHEQLRRIVGQPVTQAPIHEAITAGKLVLCALASRELPEGAVNILGSTLLNLLHRAFRLQQPLELTQRRKVLVAVDEFHVFSGGDFERLLSEDAKYGCALQLSTQSLKRLSLLREGLLELVLANCQQLFVFSVSAADAMLLEGELHHQVSAAHLVRLPPLHCYARLSVPGFSQQVISLQVQPPPGARLQGQTSAAIRAQQRRCRRPAAEVDRWLAEQGRRRHPDALLTSRRVQREAERAHQQAQQQEAAIQLEEEQHTRTRSHPQELPGNEPLLTTSLGGAAVEVSLREQPGDEPPVSARKHRRSRRQRRRKVPVGTPPPEPQEQRHLGEEQAEEGAPHDEKMAYRARGSEDQPN</sequence>
<organism evidence="3">
    <name type="scientific">Thermogemmatispora argillosa</name>
    <dbReference type="NCBI Taxonomy" id="2045280"/>
    <lineage>
        <taxon>Bacteria</taxon>
        <taxon>Bacillati</taxon>
        <taxon>Chloroflexota</taxon>
        <taxon>Ktedonobacteria</taxon>
        <taxon>Thermogemmatisporales</taxon>
        <taxon>Thermogemmatisporaceae</taxon>
        <taxon>Thermogemmatispora</taxon>
    </lineage>
</organism>
<evidence type="ECO:0008006" key="4">
    <source>
        <dbReference type="Google" id="ProtNLM"/>
    </source>
</evidence>
<evidence type="ECO:0000256" key="2">
    <source>
        <dbReference type="SAM" id="Phobius"/>
    </source>
</evidence>
<keyword evidence="2" id="KW-0812">Transmembrane</keyword>
<accession>A0A455SZF3</accession>
<name>A0A455SZF3_9CHLR</name>
<proteinExistence type="predicted"/>
<feature type="compositionally biased region" description="Low complexity" evidence="1">
    <location>
        <begin position="848"/>
        <end position="858"/>
    </location>
</feature>
<dbReference type="EMBL" id="AP019377">
    <property type="protein sequence ID" value="BBH92282.1"/>
    <property type="molecule type" value="Genomic_DNA"/>
</dbReference>
<keyword evidence="2" id="KW-1133">Transmembrane helix</keyword>
<dbReference type="AlphaFoldDB" id="A0A455SZF3"/>
<dbReference type="SUPFAM" id="SSF52540">
    <property type="entry name" value="P-loop containing nucleoside triphosphate hydrolases"/>
    <property type="match status" value="1"/>
</dbReference>
<feature type="transmembrane region" description="Helical" evidence="2">
    <location>
        <begin position="207"/>
        <end position="226"/>
    </location>
</feature>
<dbReference type="Gene3D" id="3.40.50.300">
    <property type="entry name" value="P-loop containing nucleotide triphosphate hydrolases"/>
    <property type="match status" value="2"/>
</dbReference>
<feature type="compositionally biased region" description="Basic residues" evidence="1">
    <location>
        <begin position="906"/>
        <end position="920"/>
    </location>
</feature>
<gene>
    <name evidence="3" type="ORF">KTA_04810</name>
</gene>